<dbReference type="PANTHER" id="PTHR30620">
    <property type="entry name" value="PERIPLASMIC BETA-GLUCOSIDASE-RELATED"/>
    <property type="match status" value="1"/>
</dbReference>
<protein>
    <recommendedName>
        <fullName evidence="3">beta-glucosidase</fullName>
        <ecNumber evidence="3">3.2.1.21</ecNumber>
    </recommendedName>
</protein>
<keyword evidence="6 7" id="KW-0326">Glycosidase</keyword>
<evidence type="ECO:0000256" key="2">
    <source>
        <dbReference type="ARBA" id="ARBA00005336"/>
    </source>
</evidence>
<dbReference type="Pfam" id="PF01915">
    <property type="entry name" value="Glyco_hydro_3_C"/>
    <property type="match status" value="1"/>
</dbReference>
<dbReference type="SUPFAM" id="SSF52279">
    <property type="entry name" value="Beta-D-glucan exohydrolase, C-terminal domain"/>
    <property type="match status" value="1"/>
</dbReference>
<dbReference type="Gene3D" id="3.40.50.1700">
    <property type="entry name" value="Glycoside hydrolase family 3 C-terminal domain"/>
    <property type="match status" value="1"/>
</dbReference>
<dbReference type="Gene3D" id="3.20.20.300">
    <property type="entry name" value="Glycoside hydrolase, family 3, N-terminal domain"/>
    <property type="match status" value="1"/>
</dbReference>
<dbReference type="InterPro" id="IPR001764">
    <property type="entry name" value="Glyco_hydro_3_N"/>
</dbReference>
<accession>A0AAE3XSW7</accession>
<feature type="domain" description="Fibronectin type III-like" evidence="8">
    <location>
        <begin position="677"/>
        <end position="746"/>
    </location>
</feature>
<dbReference type="Gene3D" id="2.60.40.10">
    <property type="entry name" value="Immunoglobulins"/>
    <property type="match status" value="1"/>
</dbReference>
<dbReference type="FunFam" id="3.20.20.300:FF:000005">
    <property type="entry name" value="Periplasmic beta-glucosidase"/>
    <property type="match status" value="1"/>
</dbReference>
<reference evidence="9" key="1">
    <citation type="submission" date="2023-07" db="EMBL/GenBank/DDBJ databases">
        <title>Genomic Encyclopedia of Type Strains, Phase IV (KMG-IV): sequencing the most valuable type-strain genomes for metagenomic binning, comparative biology and taxonomic classification.</title>
        <authorList>
            <person name="Goeker M."/>
        </authorList>
    </citation>
    <scope>NUCLEOTIDE SEQUENCE</scope>
    <source>
        <strain evidence="9">DSM 26174</strain>
    </source>
</reference>
<dbReference type="SUPFAM" id="SSF51445">
    <property type="entry name" value="(Trans)glycosidases"/>
    <property type="match status" value="1"/>
</dbReference>
<dbReference type="InterPro" id="IPR019800">
    <property type="entry name" value="Glyco_hydro_3_AS"/>
</dbReference>
<name>A0AAE3XSW7_9BACT</name>
<keyword evidence="4" id="KW-0732">Signal</keyword>
<dbReference type="RefSeq" id="WP_309942179.1">
    <property type="nucleotide sequence ID" value="NZ_AP025306.1"/>
</dbReference>
<evidence type="ECO:0000256" key="1">
    <source>
        <dbReference type="ARBA" id="ARBA00000448"/>
    </source>
</evidence>
<dbReference type="Pfam" id="PF00933">
    <property type="entry name" value="Glyco_hydro_3"/>
    <property type="match status" value="1"/>
</dbReference>
<dbReference type="InterPro" id="IPR036962">
    <property type="entry name" value="Glyco_hydro_3_N_sf"/>
</dbReference>
<dbReference type="InterPro" id="IPR026891">
    <property type="entry name" value="Fn3-like"/>
</dbReference>
<dbReference type="Pfam" id="PF14310">
    <property type="entry name" value="Fn3-like"/>
    <property type="match status" value="1"/>
</dbReference>
<dbReference type="InterPro" id="IPR017853">
    <property type="entry name" value="GH"/>
</dbReference>
<comment type="caution">
    <text evidence="9">The sequence shown here is derived from an EMBL/GenBank/DDBJ whole genome shotgun (WGS) entry which is preliminary data.</text>
</comment>
<organism evidence="9 10">
    <name type="scientific">Aureibacter tunicatorum</name>
    <dbReference type="NCBI Taxonomy" id="866807"/>
    <lineage>
        <taxon>Bacteria</taxon>
        <taxon>Pseudomonadati</taxon>
        <taxon>Bacteroidota</taxon>
        <taxon>Cytophagia</taxon>
        <taxon>Cytophagales</taxon>
        <taxon>Persicobacteraceae</taxon>
        <taxon>Aureibacter</taxon>
    </lineage>
</organism>
<gene>
    <name evidence="9" type="ORF">HNQ88_004511</name>
</gene>
<comment type="similarity">
    <text evidence="2 7">Belongs to the glycosyl hydrolase 3 family.</text>
</comment>
<sequence>MLLAFAVSGACVSCSFISTAQKPSNETIQEQTANNKKLNAWGNQKEMDAFINDLMSKMTLEEKIGQTVLVASYWNVTGPVSEYDYVDDAKEGKIGAFLNARTSDFIYRIQKAVVENSRLGIPMMFGFDAIHGYSTTFPTPLAMSTSWDMEAFKTMAKITAKEAAADGLSWTYAPMVDIARDPRWGRIAEGAGEDPYLGIQVAKAQVEGFQGDDLSDPFTVAACVKHFAAYGAAQAGRDYNTTDVPERALRDMYLPPFKAAVDAGVATLMTAFNEIDGVPATGDKRLLTDILKNEWAFDGFVVTDYTSIYEMTHHGNVADKKEAGEVAMNAGVDMDMQSDIYKNYLLESVKEGKVNESLVDEACRRILEMKYRLGLFEDPYRYCDMERTKEVLKHPSHFEAARDIAQKSMVLLKNENDILPLSKNTKSVALIGPLADNQYDQLGAWHTAGTPETVTTILKGIEQNQPNVKVNFSQGCDFEKMDKSGFKEAIEAAKKSDVVLLAMGERQDMSGEAASRVSIELPAIQKELIKEVMKLNKPTVLLLHNGRPLAIEWEAENIPAILEVWHLGSEAGNAIADVVFGDYNPSGKLTTTFPRSLGQVPIFYNTKNTGRPFNPEDHFTTRYQDSSNDPLFPFGFGLSYTTFEYSDLKIDKTEIGADDVLNISVNVSNTGKMDGEEVVQLYVRDLVGSVTRPIKELKGFEKIAIESGKTKTVNFQIKPSDLAFTRLDYSWGYEAGDFQLFVGTNSQEVLETSFKLTDSNEVPYNF</sequence>
<dbReference type="FunFam" id="2.60.40.10:FF:000495">
    <property type="entry name" value="Periplasmic beta-glucosidase"/>
    <property type="match status" value="1"/>
</dbReference>
<dbReference type="NCBIfam" id="NF011678">
    <property type="entry name" value="PRK15098.1"/>
    <property type="match status" value="1"/>
</dbReference>
<dbReference type="FunFam" id="3.40.50.1700:FF:000009">
    <property type="entry name" value="Periplasmic beta-glucosidase"/>
    <property type="match status" value="1"/>
</dbReference>
<dbReference type="GO" id="GO:0008422">
    <property type="term" value="F:beta-glucosidase activity"/>
    <property type="evidence" value="ECO:0007669"/>
    <property type="project" value="UniProtKB-EC"/>
</dbReference>
<dbReference type="PROSITE" id="PS00775">
    <property type="entry name" value="GLYCOSYL_HYDROL_F3"/>
    <property type="match status" value="1"/>
</dbReference>
<dbReference type="PANTHER" id="PTHR30620:SF16">
    <property type="entry name" value="LYSOSOMAL BETA GLUCOSIDASE"/>
    <property type="match status" value="1"/>
</dbReference>
<proteinExistence type="inferred from homology"/>
<dbReference type="InterPro" id="IPR013783">
    <property type="entry name" value="Ig-like_fold"/>
</dbReference>
<dbReference type="InterPro" id="IPR051915">
    <property type="entry name" value="Cellulose_Degrad_GH3"/>
</dbReference>
<dbReference type="GO" id="GO:0009251">
    <property type="term" value="P:glucan catabolic process"/>
    <property type="evidence" value="ECO:0007669"/>
    <property type="project" value="TreeGrafter"/>
</dbReference>
<evidence type="ECO:0000256" key="5">
    <source>
        <dbReference type="ARBA" id="ARBA00022801"/>
    </source>
</evidence>
<evidence type="ECO:0000313" key="10">
    <source>
        <dbReference type="Proteomes" id="UP001185092"/>
    </source>
</evidence>
<evidence type="ECO:0000259" key="8">
    <source>
        <dbReference type="SMART" id="SM01217"/>
    </source>
</evidence>
<dbReference type="SMART" id="SM01217">
    <property type="entry name" value="Fn3_like"/>
    <property type="match status" value="1"/>
</dbReference>
<keyword evidence="10" id="KW-1185">Reference proteome</keyword>
<dbReference type="AlphaFoldDB" id="A0AAE3XSW7"/>
<keyword evidence="5 7" id="KW-0378">Hydrolase</keyword>
<evidence type="ECO:0000256" key="3">
    <source>
        <dbReference type="ARBA" id="ARBA00012744"/>
    </source>
</evidence>
<dbReference type="Proteomes" id="UP001185092">
    <property type="component" value="Unassembled WGS sequence"/>
</dbReference>
<evidence type="ECO:0000313" key="9">
    <source>
        <dbReference type="EMBL" id="MDR6241424.1"/>
    </source>
</evidence>
<dbReference type="EC" id="3.2.1.21" evidence="3"/>
<comment type="catalytic activity">
    <reaction evidence="1">
        <text>Hydrolysis of terminal, non-reducing beta-D-glucosyl residues with release of beta-D-glucose.</text>
        <dbReference type="EC" id="3.2.1.21"/>
    </reaction>
</comment>
<evidence type="ECO:0000256" key="7">
    <source>
        <dbReference type="RuleBase" id="RU361161"/>
    </source>
</evidence>
<dbReference type="PRINTS" id="PR00133">
    <property type="entry name" value="GLHYDRLASE3"/>
</dbReference>
<dbReference type="InterPro" id="IPR036881">
    <property type="entry name" value="Glyco_hydro_3_C_sf"/>
</dbReference>
<dbReference type="InterPro" id="IPR002772">
    <property type="entry name" value="Glyco_hydro_3_C"/>
</dbReference>
<dbReference type="EMBL" id="JAVDQD010000008">
    <property type="protein sequence ID" value="MDR6241424.1"/>
    <property type="molecule type" value="Genomic_DNA"/>
</dbReference>
<evidence type="ECO:0000256" key="4">
    <source>
        <dbReference type="ARBA" id="ARBA00022729"/>
    </source>
</evidence>
<evidence type="ECO:0000256" key="6">
    <source>
        <dbReference type="ARBA" id="ARBA00023295"/>
    </source>
</evidence>